<accession>A0A0E9MNW6</accession>
<protein>
    <submittedName>
        <fullName evidence="1">Uncharacterized protein</fullName>
    </submittedName>
</protein>
<reference evidence="1 2" key="1">
    <citation type="submission" date="2015-04" db="EMBL/GenBank/DDBJ databases">
        <title>Whole genome shotgun sequence of Sphingomonas changbaiensis NBRC 104936.</title>
        <authorList>
            <person name="Katano-Makiyama Y."/>
            <person name="Hosoyama A."/>
            <person name="Hashimoto M."/>
            <person name="Noguchi M."/>
            <person name="Tsuchikane K."/>
            <person name="Ohji S."/>
            <person name="Yamazoe A."/>
            <person name="Ichikawa N."/>
            <person name="Kimura A."/>
            <person name="Fujita N."/>
        </authorList>
    </citation>
    <scope>NUCLEOTIDE SEQUENCE [LARGE SCALE GENOMIC DNA]</scope>
    <source>
        <strain evidence="1 2">NBRC 104936</strain>
    </source>
</reference>
<evidence type="ECO:0000313" key="1">
    <source>
        <dbReference type="EMBL" id="GAO39244.1"/>
    </source>
</evidence>
<sequence length="65" mass="7382">MTSTETLNRQRELEERRLGMRSLDPTEIARHFGRAAELRALIARERLRLVSSATGTKGSSPRTPF</sequence>
<dbReference type="STRING" id="1219043.SCH01S_28_01050"/>
<organism evidence="1 2">
    <name type="scientific">Sphingomonas changbaiensis NBRC 104936</name>
    <dbReference type="NCBI Taxonomy" id="1219043"/>
    <lineage>
        <taxon>Bacteria</taxon>
        <taxon>Pseudomonadati</taxon>
        <taxon>Pseudomonadota</taxon>
        <taxon>Alphaproteobacteria</taxon>
        <taxon>Sphingomonadales</taxon>
        <taxon>Sphingomonadaceae</taxon>
        <taxon>Sphingomonas</taxon>
    </lineage>
</organism>
<proteinExistence type="predicted"/>
<evidence type="ECO:0000313" key="2">
    <source>
        <dbReference type="Proteomes" id="UP000033202"/>
    </source>
</evidence>
<dbReference type="AlphaFoldDB" id="A0A0E9MNW6"/>
<dbReference type="Proteomes" id="UP000033202">
    <property type="component" value="Unassembled WGS sequence"/>
</dbReference>
<gene>
    <name evidence="1" type="ORF">SCH01S_28_01050</name>
</gene>
<dbReference type="EMBL" id="BBWU01000028">
    <property type="protein sequence ID" value="GAO39244.1"/>
    <property type="molecule type" value="Genomic_DNA"/>
</dbReference>
<name>A0A0E9MNW6_9SPHN</name>
<keyword evidence="2" id="KW-1185">Reference proteome</keyword>
<comment type="caution">
    <text evidence="1">The sequence shown here is derived from an EMBL/GenBank/DDBJ whole genome shotgun (WGS) entry which is preliminary data.</text>
</comment>